<organism evidence="4 5">
    <name type="scientific">Plasmodium malariae</name>
    <dbReference type="NCBI Taxonomy" id="5858"/>
    <lineage>
        <taxon>Eukaryota</taxon>
        <taxon>Sar</taxon>
        <taxon>Alveolata</taxon>
        <taxon>Apicomplexa</taxon>
        <taxon>Aconoidasida</taxon>
        <taxon>Haemosporida</taxon>
        <taxon>Plasmodiidae</taxon>
        <taxon>Plasmodium</taxon>
        <taxon>Plasmodium (Plasmodium)</taxon>
    </lineage>
</organism>
<sequence length="484" mass="56538">MEHNKILLVYENNEILLVNLDNERCENRFEEKSIKDDEKKICMLKNGNFLILNANKKIISLYKLSTKNSSICTRYVRVHLNVLKLTKNEKIIFGGDKTGNVYIWSAITGLLINSFQAHFGIIKDILIDQTVNVIYTYSDDNIIHVYNLPDLFRKKNKIKPMLFYQHNINSSIKQIISVSPNCYDTYYTLISLTSNGEITIWGLKSKEAMHVLKTNTENCTYVCTNDPFNTHIYLCKGNKIYRIPFAKIGNYGEHKENNCSNVRNKCDMRLTEYSDYVQIKKGRKKEEKKEEAKEEEKEEDKKEEDKKEEDKKEEDKKEEDRKEEGTNEEDISTNDAPPRDPSSNFDQKTILKKDRSNELRLNLKNCTVFIGHKNDVIKCYVNDKKQIMISLAKDGIKLWDIYNCYAIKNLKYGENIANFFIPTFICSSYLIDFPNLLIEYEDDIKINIMKEVNHNTSQTPCIPFLNQDENILINMATMFAGHQI</sequence>
<evidence type="ECO:0000256" key="1">
    <source>
        <dbReference type="ARBA" id="ARBA00022574"/>
    </source>
</evidence>
<dbReference type="SMART" id="SM00320">
    <property type="entry name" value="WD40"/>
    <property type="match status" value="3"/>
</dbReference>
<evidence type="ECO:0000256" key="3">
    <source>
        <dbReference type="SAM" id="MobiDB-lite"/>
    </source>
</evidence>
<dbReference type="VEuPathDB" id="PlasmoDB:PmUG01_14064800"/>
<dbReference type="InterPro" id="IPR036322">
    <property type="entry name" value="WD40_repeat_dom_sf"/>
</dbReference>
<dbReference type="InterPro" id="IPR001680">
    <property type="entry name" value="WD40_rpt"/>
</dbReference>
<dbReference type="EMBL" id="LT594502">
    <property type="protein sequence ID" value="SBT80985.1"/>
    <property type="molecule type" value="Genomic_DNA"/>
</dbReference>
<name>A0A1C3L334_PLAMA</name>
<feature type="compositionally biased region" description="Basic and acidic residues" evidence="3">
    <location>
        <begin position="284"/>
        <end position="325"/>
    </location>
</feature>
<protein>
    <submittedName>
        <fullName evidence="4">WD repeat-containing protein, putative</fullName>
    </submittedName>
</protein>
<reference evidence="4 5" key="1">
    <citation type="submission" date="2016-06" db="EMBL/GenBank/DDBJ databases">
        <authorList>
            <consortium name="Pathogen Informatics"/>
        </authorList>
    </citation>
    <scope>NUCLEOTIDE SEQUENCE [LARGE SCALE GENOMIC DNA]</scope>
    <source>
        <strain evidence="4">PmlGA01</strain>
    </source>
</reference>
<dbReference type="Proteomes" id="UP000219799">
    <property type="component" value="Chromosome 14"/>
</dbReference>
<dbReference type="GO" id="GO:0006364">
    <property type="term" value="P:rRNA processing"/>
    <property type="evidence" value="ECO:0007669"/>
    <property type="project" value="TreeGrafter"/>
</dbReference>
<keyword evidence="1" id="KW-0853">WD repeat</keyword>
<dbReference type="Gene3D" id="2.130.10.10">
    <property type="entry name" value="YVTN repeat-like/Quinoprotein amine dehydrogenase"/>
    <property type="match status" value="1"/>
</dbReference>
<feature type="region of interest" description="Disordered" evidence="3">
    <location>
        <begin position="281"/>
        <end position="347"/>
    </location>
</feature>
<evidence type="ECO:0000256" key="2">
    <source>
        <dbReference type="ARBA" id="ARBA00022737"/>
    </source>
</evidence>
<dbReference type="SUPFAM" id="SSF50978">
    <property type="entry name" value="WD40 repeat-like"/>
    <property type="match status" value="1"/>
</dbReference>
<accession>A0A1C3L334</accession>
<dbReference type="GO" id="GO:0006261">
    <property type="term" value="P:DNA-templated DNA replication"/>
    <property type="evidence" value="ECO:0007669"/>
    <property type="project" value="TreeGrafter"/>
</dbReference>
<dbReference type="GO" id="GO:0120330">
    <property type="term" value="C:rixosome complex"/>
    <property type="evidence" value="ECO:0007669"/>
    <property type="project" value="TreeGrafter"/>
</dbReference>
<evidence type="ECO:0000313" key="4">
    <source>
        <dbReference type="EMBL" id="SBT80985.1"/>
    </source>
</evidence>
<keyword evidence="2" id="KW-0677">Repeat</keyword>
<dbReference type="PANTHER" id="PTHR18763:SF0">
    <property type="entry name" value="WD REPEAT-CONTAINING PROTEIN 18"/>
    <property type="match status" value="1"/>
</dbReference>
<evidence type="ECO:0000313" key="5">
    <source>
        <dbReference type="Proteomes" id="UP000219799"/>
    </source>
</evidence>
<proteinExistence type="predicted"/>
<gene>
    <name evidence="4" type="primary">PmlGA01_140048500</name>
    <name evidence="4" type="ORF">PMLGA01_140048500</name>
</gene>
<dbReference type="PANTHER" id="PTHR18763">
    <property type="entry name" value="WD-REPEAT PROTEIN 18"/>
    <property type="match status" value="1"/>
</dbReference>
<dbReference type="GO" id="GO:0005656">
    <property type="term" value="C:nuclear pre-replicative complex"/>
    <property type="evidence" value="ECO:0007669"/>
    <property type="project" value="TreeGrafter"/>
</dbReference>
<dbReference type="InterPro" id="IPR045227">
    <property type="entry name" value="WDR18/Ipi3/RID3"/>
</dbReference>
<dbReference type="AlphaFoldDB" id="A0A1C3L334"/>
<dbReference type="InterPro" id="IPR015943">
    <property type="entry name" value="WD40/YVTN_repeat-like_dom_sf"/>
</dbReference>